<dbReference type="EMBL" id="CVRI01000048">
    <property type="protein sequence ID" value="CRK98606.1"/>
    <property type="molecule type" value="Genomic_DNA"/>
</dbReference>
<organism evidence="4 5">
    <name type="scientific">Clunio marinus</name>
    <dbReference type="NCBI Taxonomy" id="568069"/>
    <lineage>
        <taxon>Eukaryota</taxon>
        <taxon>Metazoa</taxon>
        <taxon>Ecdysozoa</taxon>
        <taxon>Arthropoda</taxon>
        <taxon>Hexapoda</taxon>
        <taxon>Insecta</taxon>
        <taxon>Pterygota</taxon>
        <taxon>Neoptera</taxon>
        <taxon>Endopterygota</taxon>
        <taxon>Diptera</taxon>
        <taxon>Nematocera</taxon>
        <taxon>Chironomoidea</taxon>
        <taxon>Chironomidae</taxon>
        <taxon>Clunio</taxon>
    </lineage>
</organism>
<evidence type="ECO:0000256" key="1">
    <source>
        <dbReference type="ARBA" id="ARBA00005298"/>
    </source>
</evidence>
<dbReference type="GO" id="GO:0015031">
    <property type="term" value="P:protein transport"/>
    <property type="evidence" value="ECO:0007669"/>
    <property type="project" value="TreeGrafter"/>
</dbReference>
<dbReference type="Pfam" id="PF02752">
    <property type="entry name" value="Arrestin_C"/>
    <property type="match status" value="1"/>
</dbReference>
<dbReference type="InterPro" id="IPR014756">
    <property type="entry name" value="Ig_E-set"/>
</dbReference>
<dbReference type="Gene3D" id="2.60.40.640">
    <property type="match status" value="2"/>
</dbReference>
<feature type="domain" description="Arrestin C-terminal-like" evidence="3">
    <location>
        <begin position="174"/>
        <end position="307"/>
    </location>
</feature>
<evidence type="ECO:0000313" key="5">
    <source>
        <dbReference type="Proteomes" id="UP000183832"/>
    </source>
</evidence>
<dbReference type="STRING" id="568069.A0A1J1IHT5"/>
<accession>A0A1J1IHT5</accession>
<gene>
    <name evidence="4" type="ORF">CLUMA_CG012205</name>
</gene>
<dbReference type="OrthoDB" id="7784942at2759"/>
<dbReference type="GO" id="GO:0005737">
    <property type="term" value="C:cytoplasm"/>
    <property type="evidence" value="ECO:0007669"/>
    <property type="project" value="TreeGrafter"/>
</dbReference>
<comment type="similarity">
    <text evidence="1">Belongs to the arrestin family.</text>
</comment>
<evidence type="ECO:0000256" key="2">
    <source>
        <dbReference type="ARBA" id="ARBA00022606"/>
    </source>
</evidence>
<dbReference type="PANTHER" id="PTHR11188">
    <property type="entry name" value="ARRESTIN DOMAIN CONTAINING PROTEIN"/>
    <property type="match status" value="1"/>
</dbReference>
<dbReference type="SUPFAM" id="SSF81296">
    <property type="entry name" value="E set domains"/>
    <property type="match status" value="2"/>
</dbReference>
<dbReference type="SMART" id="SM01017">
    <property type="entry name" value="Arrestin_C"/>
    <property type="match status" value="1"/>
</dbReference>
<reference evidence="4 5" key="1">
    <citation type="submission" date="2015-04" db="EMBL/GenBank/DDBJ databases">
        <authorList>
            <person name="Syromyatnikov M.Y."/>
            <person name="Popov V.N."/>
        </authorList>
    </citation>
    <scope>NUCLEOTIDE SEQUENCE [LARGE SCALE GENOMIC DNA]</scope>
</reference>
<name>A0A1J1IHT5_9DIPT</name>
<dbReference type="Proteomes" id="UP000183832">
    <property type="component" value="Unassembled WGS sequence"/>
</dbReference>
<dbReference type="AlphaFoldDB" id="A0A1J1IHT5"/>
<keyword evidence="5" id="KW-1185">Reference proteome</keyword>
<dbReference type="PANTHER" id="PTHR11188:SF167">
    <property type="entry name" value="ARRESTIN C-TERMINAL-LIKE DOMAIN-CONTAINING PROTEIN-RELATED"/>
    <property type="match status" value="1"/>
</dbReference>
<dbReference type="InterPro" id="IPR011021">
    <property type="entry name" value="Arrestin-like_N"/>
</dbReference>
<keyword evidence="2" id="KW-0716">Sensory transduction</keyword>
<dbReference type="InterPro" id="IPR050357">
    <property type="entry name" value="Arrestin_domain-protein"/>
</dbReference>
<evidence type="ECO:0000259" key="3">
    <source>
        <dbReference type="SMART" id="SM01017"/>
    </source>
</evidence>
<dbReference type="InterPro" id="IPR014752">
    <property type="entry name" value="Arrestin-like_C"/>
</dbReference>
<proteinExistence type="inferred from homology"/>
<sequence>MSNSLKITFNNNPNAIYYPNQTVSGSVELRAIKAIKNVRGLKLIVEGSAEAKWTVSSGTGNNRSLITYFGEEKYLQSITYLFGSSDGEIQEVAAGIHIYNFVCQLPLTIPYSVDGEHGHVKYNVDANLDIAWTFDLHDKKPFTVVRYEDLSIYSELRLPIEYEEVTTFCCFWCESDPLIVKVRLPKSGYGLSEKILANVEINNKSTTKVLHTEFSLKRIARFISKTPSVETKEVKETVAEVQGKGAERGEMVTFEQIVEVPPVLMISNNRYCKVFQITYELKVTFVTDGMKVSPEVHIPITIGTVGITSNEFQSSAQMTTKPNILPASFNDAIKKF</sequence>
<dbReference type="InterPro" id="IPR011022">
    <property type="entry name" value="Arrestin_C-like"/>
</dbReference>
<protein>
    <submittedName>
        <fullName evidence="4">CLUMA_CG012205, isoform A</fullName>
    </submittedName>
</protein>
<evidence type="ECO:0000313" key="4">
    <source>
        <dbReference type="EMBL" id="CRK98606.1"/>
    </source>
</evidence>
<dbReference type="Pfam" id="PF00339">
    <property type="entry name" value="Arrestin_N"/>
    <property type="match status" value="1"/>
</dbReference>